<protein>
    <submittedName>
        <fullName evidence="1">Uncharacterized protein</fullName>
    </submittedName>
</protein>
<proteinExistence type="predicted"/>
<evidence type="ECO:0000313" key="2">
    <source>
        <dbReference type="Proteomes" id="UP001189122"/>
    </source>
</evidence>
<dbReference type="AlphaFoldDB" id="A0A7I8IX31"/>
<organism evidence="1">
    <name type="scientific">Spirodela intermedia</name>
    <name type="common">Intermediate duckweed</name>
    <dbReference type="NCBI Taxonomy" id="51605"/>
    <lineage>
        <taxon>Eukaryota</taxon>
        <taxon>Viridiplantae</taxon>
        <taxon>Streptophyta</taxon>
        <taxon>Embryophyta</taxon>
        <taxon>Tracheophyta</taxon>
        <taxon>Spermatophyta</taxon>
        <taxon>Magnoliopsida</taxon>
        <taxon>Liliopsida</taxon>
        <taxon>Araceae</taxon>
        <taxon>Lemnoideae</taxon>
        <taxon>Spirodela</taxon>
    </lineage>
</organism>
<dbReference type="EMBL" id="CACRZD030000007">
    <property type="protein sequence ID" value="CAA6662427.1"/>
    <property type="molecule type" value="Genomic_DNA"/>
</dbReference>
<accession>A0A7I8IX31</accession>
<name>A0A7I8IX31_SPIIN</name>
<evidence type="ECO:0000313" key="1">
    <source>
        <dbReference type="EMBL" id="CAA2622850.1"/>
    </source>
</evidence>
<keyword evidence="2" id="KW-1185">Reference proteome</keyword>
<dbReference type="EMBL" id="LR743594">
    <property type="protein sequence ID" value="CAA2622850.1"/>
    <property type="molecule type" value="Genomic_DNA"/>
</dbReference>
<sequence>MVPMAPKVWAYLGKSLDWCSLSRLLRLNLGHLGFGRCVLNQHSLNGLG</sequence>
<gene>
    <name evidence="1" type="ORF">SI7747_07008812</name>
</gene>
<dbReference type="Proteomes" id="UP001189122">
    <property type="component" value="Unassembled WGS sequence"/>
</dbReference>
<reference evidence="1 2" key="1">
    <citation type="submission" date="2019-12" db="EMBL/GenBank/DDBJ databases">
        <authorList>
            <person name="Scholz U."/>
            <person name="Mascher M."/>
            <person name="Fiebig A."/>
        </authorList>
    </citation>
    <scope>NUCLEOTIDE SEQUENCE</scope>
</reference>